<keyword evidence="2" id="KW-1133">Transmembrane helix</keyword>
<reference evidence="4 5" key="1">
    <citation type="submission" date="2024-02" db="EMBL/GenBank/DDBJ databases">
        <authorList>
            <person name="Chen Y."/>
            <person name="Shah S."/>
            <person name="Dougan E. K."/>
            <person name="Thang M."/>
            <person name="Chan C."/>
        </authorList>
    </citation>
    <scope>NUCLEOTIDE SEQUENCE [LARGE SCALE GENOMIC DNA]</scope>
</reference>
<evidence type="ECO:0000256" key="1">
    <source>
        <dbReference type="SAM" id="MobiDB-lite"/>
    </source>
</evidence>
<feature type="domain" description="EGF-like" evidence="3">
    <location>
        <begin position="754"/>
        <end position="814"/>
    </location>
</feature>
<feature type="domain" description="EGF-like" evidence="3">
    <location>
        <begin position="1089"/>
        <end position="1149"/>
    </location>
</feature>
<accession>A0ABP0NVE6</accession>
<feature type="domain" description="EGF-like" evidence="3">
    <location>
        <begin position="929"/>
        <end position="970"/>
    </location>
</feature>
<evidence type="ECO:0000313" key="4">
    <source>
        <dbReference type="EMBL" id="CAK9066444.1"/>
    </source>
</evidence>
<name>A0ABP0NVE6_9DINO</name>
<sequence length="1610" mass="177512">MFEDGAEFFLVADGDDGSEFMSPDEELELKLLTSHTLPLWWTSALQADASSERAAHQIDSLWQCELSHYERGTCYHAKIGRGVMIWNTSESMCQGDFDHVGQDVKDKGSYYTFARSGHGTQTYANTQECLPFARRRELQVEIGELHGDAQPGCAGCASDMKVSVSIIVLLLHIRLTSGARAFDHDLDPPNTIAQPNQPNEPNASNEPNQQEEDGQVVSKDALLGTRRSRGCGHLVTPCSNESFSLEVGILLWTPQALRVDGAGAGFADATLKPVAWHRAAFQSLASHAAGIVGFAGFQYLVVAKILMTDPCSPFSLANVLLYITLALSIAAVMASCMFLCIDYMRRLAIDTARQKRIRVMVEAQKLEQTGLGQLIIILAGLMLLLYVLEIAKAACRDEKDDLFWYVWVLLRSAGGCISVALFYGNLRGLHESPKMHIHFASFSAKEEMKLADFLHRESPHGTWLPPWVTNTLTKFGGDDLALFANKGNRQALFPNCRFSPLLHLLGFLLFIGISPLGIHMAIQQLFVEPKLNELKHLSGTLAEVSPRTQASAWQLVGSLGSPEQLSRYQEFVFLLSSGIGKIQVTPEYRHTWSVRLCCENCTRQYLGHSLIKFHDKPLEFEVSSNSSTSTNCTLSLLGLSRDTVTNVSLIVVPKENHHLCDCSGGVCKCCEKFQGQWDFRQWNSMTVARLAGTICVGSPCIGERVNGLPGPKCKCKDSYFGQPKLIGNNLTDAGCTAARCDIPNSNRLFGADCACADGFDGKITWTRTIPNGQCVPAKCHILNSTKEPGLKCRCLNGFTGSIRWNGSEAEGDCTPAPCSLPNSTNEPGLSCRCREKYVGTISWIGSTPVGTCEPAHCSGPRVNGLPGPACRCKDGFTGEPEMNGDILTDYGCSHASCNIPNSTEEGGWCRCRDGFGGMIRWKGAEAYGFCKPAPCPIPNSNNMPGDQCRCLKGYIGLIVWDGPQAKGSCTELPCVGEFTNGVSGPGCRCRDGFAGVVNRTNRLRRRGEVRRKHAVLNSKEYRREPILRGHCEPAPCNVQHSNQQPGKLCKCLRGFIGFITWNGPTALGTCNPAPCSIENSNKKKGFNCSCLDGYGGNIFWTGWKAFGTCLPADCTVLHSDFVPGVGCKCLPGFYGQITWKGHVPQGECLPMPTCSNALIHIVSLKSKQHDLEGHACDLGQQLVLHGHAEGQNIRWTRVESKPRGRCKWNLSEGEPWRLFSEVSPGPPMECSIEAARPRCDSEIRYSITSLQASSFSCRQGVGHMPLEFPQRVEFRGRVCGYDLIQWESVKIPLEPESVCEIDRQGSPCGGIPHGEHLPHGCLHLAEPAVFEMRTTWFTVQATSRYRGFRYSVRFFDNGMASMCHGHTASRQDDALSCHWSSGLFADEWHLNFRMPAVFENGMELAFRRVEADEDNAFGLGSAFRVLDAHDENLILTSHQHLPSWWVSTFERDWAHDGNIEALSWQCQLSHFQNGTCYQVKVGVGLWISETSACGDLSDHVSTKSVTDNKYYTYARSSRGSQIYVSTQECLPLASRYELQVEVVSLSGNTGPVALEVASADTRCRKTLRFVAKAEDLSKCKNHDGDPEYEHLQRIKHLFGFEEDDEDEDGM</sequence>
<comment type="caution">
    <text evidence="4">The sequence shown here is derived from an EMBL/GenBank/DDBJ whole genome shotgun (WGS) entry which is preliminary data.</text>
</comment>
<feature type="transmembrane region" description="Helical" evidence="2">
    <location>
        <begin position="501"/>
        <end position="522"/>
    </location>
</feature>
<dbReference type="Proteomes" id="UP001642484">
    <property type="component" value="Unassembled WGS sequence"/>
</dbReference>
<keyword evidence="2" id="KW-0812">Transmembrane</keyword>
<keyword evidence="2" id="KW-0472">Membrane</keyword>
<dbReference type="SMART" id="SM00181">
    <property type="entry name" value="EGF"/>
    <property type="match status" value="5"/>
</dbReference>
<evidence type="ECO:0000313" key="5">
    <source>
        <dbReference type="Proteomes" id="UP001642484"/>
    </source>
</evidence>
<feature type="domain" description="EGF-like" evidence="3">
    <location>
        <begin position="694"/>
        <end position="736"/>
    </location>
</feature>
<feature type="transmembrane region" description="Helical" evidence="2">
    <location>
        <begin position="366"/>
        <end position="387"/>
    </location>
</feature>
<protein>
    <recommendedName>
        <fullName evidence="3">EGF-like domain-containing protein</fullName>
    </recommendedName>
</protein>
<feature type="region of interest" description="Disordered" evidence="1">
    <location>
        <begin position="184"/>
        <end position="215"/>
    </location>
</feature>
<organism evidence="4 5">
    <name type="scientific">Durusdinium trenchii</name>
    <dbReference type="NCBI Taxonomy" id="1381693"/>
    <lineage>
        <taxon>Eukaryota</taxon>
        <taxon>Sar</taxon>
        <taxon>Alveolata</taxon>
        <taxon>Dinophyceae</taxon>
        <taxon>Suessiales</taxon>
        <taxon>Symbiodiniaceae</taxon>
        <taxon>Durusdinium</taxon>
    </lineage>
</organism>
<keyword evidence="5" id="KW-1185">Reference proteome</keyword>
<dbReference type="InterPro" id="IPR000742">
    <property type="entry name" value="EGF"/>
</dbReference>
<gene>
    <name evidence="4" type="ORF">CCMP2556_LOCUS32639</name>
</gene>
<feature type="compositionally biased region" description="Polar residues" evidence="1">
    <location>
        <begin position="191"/>
        <end position="208"/>
    </location>
</feature>
<evidence type="ECO:0000256" key="2">
    <source>
        <dbReference type="SAM" id="Phobius"/>
    </source>
</evidence>
<evidence type="ECO:0000259" key="3">
    <source>
        <dbReference type="SMART" id="SM00181"/>
    </source>
</evidence>
<feature type="domain" description="EGF-like" evidence="3">
    <location>
        <begin position="832"/>
        <end position="893"/>
    </location>
</feature>
<feature type="transmembrane region" description="Helical" evidence="2">
    <location>
        <begin position="319"/>
        <end position="345"/>
    </location>
</feature>
<proteinExistence type="predicted"/>
<dbReference type="EMBL" id="CAXAMN010022106">
    <property type="protein sequence ID" value="CAK9066444.1"/>
    <property type="molecule type" value="Genomic_DNA"/>
</dbReference>
<feature type="transmembrane region" description="Helical" evidence="2">
    <location>
        <begin position="402"/>
        <end position="426"/>
    </location>
</feature>